<evidence type="ECO:0000313" key="2">
    <source>
        <dbReference type="Proteomes" id="UP000033514"/>
    </source>
</evidence>
<dbReference type="AlphaFoldDB" id="A0A0F5L4D7"/>
<name>A0A0F5L4D7_9HYPH</name>
<gene>
    <name evidence="1" type="ORF">VW35_17015</name>
</gene>
<accession>A0A0F5L4D7</accession>
<evidence type="ECO:0000313" key="1">
    <source>
        <dbReference type="EMBL" id="KKB76497.1"/>
    </source>
</evidence>
<reference evidence="1 2" key="1">
    <citation type="submission" date="2015-03" db="EMBL/GenBank/DDBJ databases">
        <authorList>
            <person name="Hassan Y.I."/>
            <person name="Lepp D."/>
            <person name="Zhou T."/>
        </authorList>
    </citation>
    <scope>NUCLEOTIDE SEQUENCE [LARGE SCALE GENOMIC DNA]</scope>
    <source>
        <strain evidence="1 2">GH2-10</strain>
    </source>
</reference>
<dbReference type="Proteomes" id="UP000033514">
    <property type="component" value="Unassembled WGS sequence"/>
</dbReference>
<sequence>MGKWEDEAEIYRFMRQAKIRDLYMAYADQFPEYFLTLASKHNMPTFEFVRLVSEFHHQLDRKLLRRPPHLKPLDQRTNGIMFLEQIKTHIHGHAMVRFAGRETTTTLREHCAAIWTKLCPGGTIDLQEQKDEHLSGYLTKEMEAWGYDDLRQAILFRDLIGG</sequence>
<comment type="caution">
    <text evidence="1">The sequence shown here is derived from an EMBL/GenBank/DDBJ whole genome shotgun (WGS) entry which is preliminary data.</text>
</comment>
<organism evidence="1 2">
    <name type="scientific">Devosia soli</name>
    <dbReference type="NCBI Taxonomy" id="361041"/>
    <lineage>
        <taxon>Bacteria</taxon>
        <taxon>Pseudomonadati</taxon>
        <taxon>Pseudomonadota</taxon>
        <taxon>Alphaproteobacteria</taxon>
        <taxon>Hyphomicrobiales</taxon>
        <taxon>Devosiaceae</taxon>
        <taxon>Devosia</taxon>
    </lineage>
</organism>
<keyword evidence="2" id="KW-1185">Reference proteome</keyword>
<dbReference type="EMBL" id="LAJG01000042">
    <property type="protein sequence ID" value="KKB76497.1"/>
    <property type="molecule type" value="Genomic_DNA"/>
</dbReference>
<proteinExistence type="predicted"/>
<dbReference type="PATRIC" id="fig|361041.3.peg.2806"/>
<protein>
    <submittedName>
        <fullName evidence="1">Uncharacterized protein</fullName>
    </submittedName>
</protein>